<dbReference type="Proteomes" id="UP000314986">
    <property type="component" value="Unassembled WGS sequence"/>
</dbReference>
<reference evidence="4" key="5">
    <citation type="submission" date="2025-09" db="UniProtKB">
        <authorList>
            <consortium name="Ensembl"/>
        </authorList>
    </citation>
    <scope>IDENTIFICATION</scope>
</reference>
<dbReference type="Pfam" id="PF00651">
    <property type="entry name" value="BTB"/>
    <property type="match status" value="1"/>
</dbReference>
<reference evidence="5" key="1">
    <citation type="journal article" date="2006" name="Science">
        <title>Ancient noncoding elements conserved in the human genome.</title>
        <authorList>
            <person name="Venkatesh B."/>
            <person name="Kirkness E.F."/>
            <person name="Loh Y.H."/>
            <person name="Halpern A.L."/>
            <person name="Lee A.P."/>
            <person name="Johnson J."/>
            <person name="Dandona N."/>
            <person name="Viswanathan L.D."/>
            <person name="Tay A."/>
            <person name="Venter J.C."/>
            <person name="Strausberg R.L."/>
            <person name="Brenner S."/>
        </authorList>
    </citation>
    <scope>NUCLEOTIDE SEQUENCE [LARGE SCALE GENOMIC DNA]</scope>
</reference>
<dbReference type="AlphaFoldDB" id="A0A4W3HRZ8"/>
<dbReference type="OrthoDB" id="25620at2759"/>
<dbReference type="InterPro" id="IPR011705">
    <property type="entry name" value="BACK"/>
</dbReference>
<reference evidence="4" key="4">
    <citation type="submission" date="2025-08" db="UniProtKB">
        <authorList>
            <consortium name="Ensembl"/>
        </authorList>
    </citation>
    <scope>IDENTIFICATION</scope>
</reference>
<gene>
    <name evidence="4" type="primary">kbtbd3</name>
</gene>
<dbReference type="Pfam" id="PF07707">
    <property type="entry name" value="BACK"/>
    <property type="match status" value="1"/>
</dbReference>
<dbReference type="SMART" id="SM00875">
    <property type="entry name" value="BACK"/>
    <property type="match status" value="1"/>
</dbReference>
<dbReference type="SUPFAM" id="SSF117281">
    <property type="entry name" value="Kelch motif"/>
    <property type="match status" value="1"/>
</dbReference>
<feature type="domain" description="BTB" evidence="3">
    <location>
        <begin position="43"/>
        <end position="110"/>
    </location>
</feature>
<dbReference type="FunFam" id="1.25.40.420:FF:000001">
    <property type="entry name" value="Kelch-like family member 12"/>
    <property type="match status" value="1"/>
</dbReference>
<dbReference type="Gene3D" id="3.30.710.10">
    <property type="entry name" value="Potassium Channel Kv1.1, Chain A"/>
    <property type="match status" value="1"/>
</dbReference>
<evidence type="ECO:0000256" key="2">
    <source>
        <dbReference type="ARBA" id="ARBA00022737"/>
    </source>
</evidence>
<dbReference type="SMART" id="SM00225">
    <property type="entry name" value="BTB"/>
    <property type="match status" value="1"/>
</dbReference>
<keyword evidence="2" id="KW-0677">Repeat</keyword>
<evidence type="ECO:0000259" key="3">
    <source>
        <dbReference type="PROSITE" id="PS50097"/>
    </source>
</evidence>
<dbReference type="RefSeq" id="XP_007903821.1">
    <property type="nucleotide sequence ID" value="XM_007905630.2"/>
</dbReference>
<dbReference type="Gene3D" id="1.25.40.420">
    <property type="match status" value="1"/>
</dbReference>
<accession>A0A4W3HRZ8</accession>
<dbReference type="PIRSF" id="PIRSF037037">
    <property type="entry name" value="Kelch-like_protein_gigaxonin"/>
    <property type="match status" value="1"/>
</dbReference>
<proteinExistence type="predicted"/>
<dbReference type="PROSITE" id="PS50097">
    <property type="entry name" value="BTB"/>
    <property type="match status" value="1"/>
</dbReference>
<dbReference type="Ensembl" id="ENSCMIT00000020470.1">
    <property type="protein sequence ID" value="ENSCMIP00000020098.1"/>
    <property type="gene ID" value="ENSCMIG00000009301.1"/>
</dbReference>
<dbReference type="InterPro" id="IPR000210">
    <property type="entry name" value="BTB/POZ_dom"/>
</dbReference>
<dbReference type="InterPro" id="IPR015915">
    <property type="entry name" value="Kelch-typ_b-propeller"/>
</dbReference>
<dbReference type="GeneID" id="103186525"/>
<reference evidence="5" key="2">
    <citation type="journal article" date="2007" name="PLoS Biol.">
        <title>Survey sequencing and comparative analysis of the elephant shark (Callorhinchus milii) genome.</title>
        <authorList>
            <person name="Venkatesh B."/>
            <person name="Kirkness E.F."/>
            <person name="Loh Y.H."/>
            <person name="Halpern A.L."/>
            <person name="Lee A.P."/>
            <person name="Johnson J."/>
            <person name="Dandona N."/>
            <person name="Viswanathan L.D."/>
            <person name="Tay A."/>
            <person name="Venter J.C."/>
            <person name="Strausberg R.L."/>
            <person name="Brenner S."/>
        </authorList>
    </citation>
    <scope>NUCLEOTIDE SEQUENCE [LARGE SCALE GENOMIC DNA]</scope>
</reference>
<dbReference type="InterPro" id="IPR011333">
    <property type="entry name" value="SKP1/BTB/POZ_sf"/>
</dbReference>
<protein>
    <submittedName>
        <fullName evidence="4">Kelch repeat and BTB domain containing 3</fullName>
    </submittedName>
</protein>
<dbReference type="InterPro" id="IPR030589">
    <property type="entry name" value="BTB/POZ_KBTBD3"/>
</dbReference>
<dbReference type="RefSeq" id="XP_007903820.1">
    <property type="nucleotide sequence ID" value="XM_007905629.2"/>
</dbReference>
<dbReference type="InterPro" id="IPR006652">
    <property type="entry name" value="Kelch_1"/>
</dbReference>
<dbReference type="PANTHER" id="PTHR24412">
    <property type="entry name" value="KELCH PROTEIN"/>
    <property type="match status" value="1"/>
</dbReference>
<dbReference type="SMART" id="SM00612">
    <property type="entry name" value="Kelch"/>
    <property type="match status" value="3"/>
</dbReference>
<dbReference type="OMA" id="KGKCCRK"/>
<reference evidence="5" key="3">
    <citation type="journal article" date="2014" name="Nature">
        <title>Elephant shark genome provides unique insights into gnathostome evolution.</title>
        <authorList>
            <consortium name="International Elephant Shark Genome Sequencing Consortium"/>
            <person name="Venkatesh B."/>
            <person name="Lee A.P."/>
            <person name="Ravi V."/>
            <person name="Maurya A.K."/>
            <person name="Lian M.M."/>
            <person name="Swann J.B."/>
            <person name="Ohta Y."/>
            <person name="Flajnik M.F."/>
            <person name="Sutoh Y."/>
            <person name="Kasahara M."/>
            <person name="Hoon S."/>
            <person name="Gangu V."/>
            <person name="Roy S.W."/>
            <person name="Irimia M."/>
            <person name="Korzh V."/>
            <person name="Kondrychyn I."/>
            <person name="Lim Z.W."/>
            <person name="Tay B.H."/>
            <person name="Tohari S."/>
            <person name="Kong K.W."/>
            <person name="Ho S."/>
            <person name="Lorente-Galdos B."/>
            <person name="Quilez J."/>
            <person name="Marques-Bonet T."/>
            <person name="Raney B.J."/>
            <person name="Ingham P.W."/>
            <person name="Tay A."/>
            <person name="Hillier L.W."/>
            <person name="Minx P."/>
            <person name="Boehm T."/>
            <person name="Wilson R.K."/>
            <person name="Brenner S."/>
            <person name="Warren W.C."/>
        </authorList>
    </citation>
    <scope>NUCLEOTIDE SEQUENCE [LARGE SCALE GENOMIC DNA]</scope>
</reference>
<organism evidence="4 5">
    <name type="scientific">Callorhinchus milii</name>
    <name type="common">Ghost shark</name>
    <dbReference type="NCBI Taxonomy" id="7868"/>
    <lineage>
        <taxon>Eukaryota</taxon>
        <taxon>Metazoa</taxon>
        <taxon>Chordata</taxon>
        <taxon>Craniata</taxon>
        <taxon>Vertebrata</taxon>
        <taxon>Chondrichthyes</taxon>
        <taxon>Holocephali</taxon>
        <taxon>Chimaeriformes</taxon>
        <taxon>Callorhinchidae</taxon>
        <taxon>Callorhinchus</taxon>
    </lineage>
</organism>
<dbReference type="PANTHER" id="PTHR24412:SF418">
    <property type="entry name" value="KELCH REPEAT AND BTB DOMAIN-CONTAINING PROTEIN 3"/>
    <property type="match status" value="1"/>
</dbReference>
<dbReference type="Pfam" id="PF01344">
    <property type="entry name" value="Kelch_1"/>
    <property type="match status" value="2"/>
</dbReference>
<name>A0A4W3HRZ8_CALMI</name>
<evidence type="ECO:0000313" key="4">
    <source>
        <dbReference type="Ensembl" id="ENSCMIP00000020098.1"/>
    </source>
</evidence>
<dbReference type="SUPFAM" id="SSF54695">
    <property type="entry name" value="POZ domain"/>
    <property type="match status" value="1"/>
</dbReference>
<evidence type="ECO:0000313" key="5">
    <source>
        <dbReference type="Proteomes" id="UP000314986"/>
    </source>
</evidence>
<dbReference type="CTD" id="143879"/>
<dbReference type="InterPro" id="IPR047062">
    <property type="entry name" value="KBTBD3_BACK"/>
</dbReference>
<dbReference type="InterPro" id="IPR017096">
    <property type="entry name" value="BTB-kelch_protein"/>
</dbReference>
<keyword evidence="1" id="KW-0880">Kelch repeat</keyword>
<dbReference type="FunCoup" id="A0A4W3HRZ8">
    <property type="interactions" value="15"/>
</dbReference>
<dbReference type="InParanoid" id="A0A4W3HRZ8"/>
<dbReference type="KEGG" id="cmk:103186525"/>
<dbReference type="GeneTree" id="ENSGT00940000158415"/>
<dbReference type="STRING" id="7868.ENSCMIP00000020098"/>
<dbReference type="Gene3D" id="2.120.10.80">
    <property type="entry name" value="Kelch-type beta propeller"/>
    <property type="match status" value="2"/>
</dbReference>
<sequence length="602" mass="68221">MNSVSKAVFNGVAERRTVSLVAEVHGKQVLNVLQSFREQNAFFDFTIFVKGETFPCHRCILAACSDFFRAMFEVHMKERDDGSVKITNLSPEAVRAFLDFAYTGFAEISETNVEMFFQMSSFLQVSLLGKACSDFLIKSLDLTNCLQILSLAESYGSTALYDYSLQFVVQHFFLLLKSSDFLEMNIEIVEKCLEADKLNIPDEETVLNAVLQWTQYNIEAREKHLPCLIKLVRLHQLSRETLEDLKRSESLLANSPECLEAICDVLNKLEEYSGLYPDARPSTTEKYIFVHKTEESGLSKHTFCYNIERDTWKELPTANIIDFPGSSLVTFGEKIFITGGCKGSCCRSIRLHIAEMHHEATDHVWSYCPSTNNLTSILSMKNARTMHTAVSAMDQLFVIGGKTTGARDILSLLDVESYNPLTKEWKSVTHLPRGIYYPEASACDNIIYVLGSEEEIADIFNPSLDCFFRYNVASDQWSVLVAEFGHFFHATLVKAVPVNCTLYICDLSTYKVYSFCPETCVWKGEGSFECAGFNAGAIGIADKIYILGGDYAPDEITDEVQVYHSSRSEWEEVSPMPKALTEFHCQVIQFNRYRDPWRPNQP</sequence>
<dbReference type="CDD" id="cd18480">
    <property type="entry name" value="BACK_KBTBD3"/>
    <property type="match status" value="1"/>
</dbReference>
<keyword evidence="5" id="KW-1185">Reference proteome</keyword>
<evidence type="ECO:0000256" key="1">
    <source>
        <dbReference type="ARBA" id="ARBA00022441"/>
    </source>
</evidence>
<dbReference type="CDD" id="cd18271">
    <property type="entry name" value="BTB_POZ_KBTBD3_BKLHD3"/>
    <property type="match status" value="1"/>
</dbReference>